<dbReference type="SUPFAM" id="SSF54285">
    <property type="entry name" value="MoaD/ThiS"/>
    <property type="match status" value="1"/>
</dbReference>
<dbReference type="UniPathway" id="UPA00344"/>
<dbReference type="Gene3D" id="3.90.1170.40">
    <property type="entry name" value="Molybdopterin biosynthesis MoaE subunit"/>
    <property type="match status" value="1"/>
</dbReference>
<evidence type="ECO:0000256" key="4">
    <source>
        <dbReference type="HAMAP-Rule" id="MF_03052"/>
    </source>
</evidence>
<comment type="catalytic activity">
    <reaction evidence="4">
        <text>2 [molybdopterin-synthase sulfur-carrier protein]-C-terminal-Gly-aminoethanethioate + cyclic pyranopterin phosphate + H2O = molybdopterin + 2 [molybdopterin-synthase sulfur-carrier protein]-C-terminal Gly-Gly + 2 H(+)</text>
        <dbReference type="Rhea" id="RHEA:26333"/>
        <dbReference type="Rhea" id="RHEA-COMP:12202"/>
        <dbReference type="Rhea" id="RHEA-COMP:19907"/>
        <dbReference type="ChEBI" id="CHEBI:15377"/>
        <dbReference type="ChEBI" id="CHEBI:15378"/>
        <dbReference type="ChEBI" id="CHEBI:58698"/>
        <dbReference type="ChEBI" id="CHEBI:59648"/>
        <dbReference type="ChEBI" id="CHEBI:90778"/>
        <dbReference type="ChEBI" id="CHEBI:232372"/>
        <dbReference type="EC" id="2.8.1.12"/>
    </reaction>
</comment>
<dbReference type="InterPro" id="IPR003749">
    <property type="entry name" value="ThiS/MoaD-like"/>
</dbReference>
<dbReference type="Pfam" id="PF02597">
    <property type="entry name" value="ThiS"/>
    <property type="match status" value="1"/>
</dbReference>
<dbReference type="FunFam" id="3.90.1170.40:FF:000002">
    <property type="entry name" value="Molybdopterin synthase catalytic subunit"/>
    <property type="match status" value="1"/>
</dbReference>
<dbReference type="SUPFAM" id="SSF54690">
    <property type="entry name" value="Molybdopterin synthase subunit MoaE"/>
    <property type="match status" value="1"/>
</dbReference>
<evidence type="ECO:0000313" key="6">
    <source>
        <dbReference type="EMBL" id="OXU24475.1"/>
    </source>
</evidence>
<evidence type="ECO:0000313" key="7">
    <source>
        <dbReference type="Proteomes" id="UP000215335"/>
    </source>
</evidence>
<comment type="miscellaneous">
    <text evidence="4">This protein is produced by a bicistronic gene which also produces the large subunit (MOCS2A).</text>
</comment>
<dbReference type="AlphaFoldDB" id="A0A232F199"/>
<feature type="binding site" evidence="4">
    <location>
        <begin position="214"/>
        <end position="216"/>
    </location>
    <ligand>
        <name>substrate</name>
    </ligand>
</feature>
<dbReference type="GO" id="GO:0006777">
    <property type="term" value="P:Mo-molybdopterin cofactor biosynthetic process"/>
    <property type="evidence" value="ECO:0007669"/>
    <property type="project" value="UniProtKB-UniRule"/>
</dbReference>
<sequence length="508" mass="58018">MSSSAGEIARVRVLFFAKARELAGIKESELVLPKTLSSGELKERLVRDFCLESIRDVFILALNEEFLETDVKLCLCERDEIAVIPPLSGEVKDFVGLQSSQLNINDIIQIVISPSCGAVSTFIGTTRDNFEQKKVVKLEYEAYEPMAVKEMQSVCNKIRSQWNVEKIAIYHRLGEVLVTEASIVIAISSPHRQESLQAVQFAIDAVKTSVPIWKKEIYENEEPQWKENKECSWASNVAQIKEVEPIHSAMKKDHHLDKVDITVDDVEIDIDNVCGTVEINSELTSEFDSIGQYSDTSKPEDSSIDPDQIQVKADAVELNRRIESFISRKREQVNMVNIQEFCTYSTQMQDDSDDGTCARVNAILMRRKDSKSHIKVHRVYNQWSQQNVKPTMPIKSEKESSDFPPALEERLSTTEKILGINKPVPRDVYERIKKIEDRLLFLESISPEYKDLWAIDDDCDSIKSYDNNSDEKVEDKPNDKPIRKRTYSSAELDTKLHELEARYGKKAK</sequence>
<reference evidence="6 7" key="1">
    <citation type="journal article" date="2017" name="Curr. Biol.">
        <title>The Evolution of Venom by Co-option of Single-Copy Genes.</title>
        <authorList>
            <person name="Martinson E.O."/>
            <person name="Mrinalini"/>
            <person name="Kelkar Y.D."/>
            <person name="Chang C.H."/>
            <person name="Werren J.H."/>
        </authorList>
    </citation>
    <scope>NUCLEOTIDE SEQUENCE [LARGE SCALE GENOMIC DNA]</scope>
    <source>
        <strain evidence="6 7">Alberta</strain>
        <tissue evidence="6">Whole body</tissue>
    </source>
</reference>
<name>A0A232F199_9HYME</name>
<evidence type="ECO:0000256" key="2">
    <source>
        <dbReference type="ARBA" id="ARBA00022679"/>
    </source>
</evidence>
<organism evidence="6 7">
    <name type="scientific">Trichomalopsis sarcophagae</name>
    <dbReference type="NCBI Taxonomy" id="543379"/>
    <lineage>
        <taxon>Eukaryota</taxon>
        <taxon>Metazoa</taxon>
        <taxon>Ecdysozoa</taxon>
        <taxon>Arthropoda</taxon>
        <taxon>Hexapoda</taxon>
        <taxon>Insecta</taxon>
        <taxon>Pterygota</taxon>
        <taxon>Neoptera</taxon>
        <taxon>Endopterygota</taxon>
        <taxon>Hymenoptera</taxon>
        <taxon>Apocrita</taxon>
        <taxon>Proctotrupomorpha</taxon>
        <taxon>Chalcidoidea</taxon>
        <taxon>Pteromalidae</taxon>
        <taxon>Pteromalinae</taxon>
        <taxon>Trichomalopsis</taxon>
    </lineage>
</organism>
<feature type="region of interest" description="Disordered" evidence="5">
    <location>
        <begin position="464"/>
        <end position="487"/>
    </location>
</feature>
<feature type="compositionally biased region" description="Basic and acidic residues" evidence="5">
    <location>
        <begin position="469"/>
        <end position="481"/>
    </location>
</feature>
<protein>
    <recommendedName>
        <fullName evidence="4">Molybdopterin synthase catalytic subunit</fullName>
        <ecNumber evidence="4">2.8.1.12</ecNumber>
    </recommendedName>
    <alternativeName>
        <fullName evidence="4">Molybdenum cofactor synthesis protein 2 large subunit</fullName>
    </alternativeName>
    <alternativeName>
        <fullName evidence="4">Molybdenum cofactor synthesis protein 2B</fullName>
        <shortName evidence="4">MOCS2B</shortName>
    </alternativeName>
</protein>
<dbReference type="InterPro" id="IPR012675">
    <property type="entry name" value="Beta-grasp_dom_sf"/>
</dbReference>
<comment type="pathway">
    <text evidence="4">Cofactor biosynthesis; molybdopterin biosynthesis.</text>
</comment>
<dbReference type="EMBL" id="NNAY01001289">
    <property type="protein sequence ID" value="OXU24475.1"/>
    <property type="molecule type" value="Genomic_DNA"/>
</dbReference>
<dbReference type="GO" id="GO:1990140">
    <property type="term" value="C:molybdopterin synthase complex"/>
    <property type="evidence" value="ECO:0007669"/>
    <property type="project" value="UniProtKB-UniRule"/>
</dbReference>
<comment type="subunit">
    <text evidence="4">Heterotetramer; composed of 2 small (MOCS2A) and 2 large (MOCS2B) subunits.</text>
</comment>
<evidence type="ECO:0000256" key="1">
    <source>
        <dbReference type="ARBA" id="ARBA00022490"/>
    </source>
</evidence>
<dbReference type="GO" id="GO:0030366">
    <property type="term" value="F:molybdopterin synthase activity"/>
    <property type="evidence" value="ECO:0007669"/>
    <property type="project" value="UniProtKB-UniRule"/>
</dbReference>
<dbReference type="HAMAP" id="MF_03052">
    <property type="entry name" value="MOC2B"/>
    <property type="match status" value="1"/>
</dbReference>
<comment type="caution">
    <text evidence="6">The sequence shown here is derived from an EMBL/GenBank/DDBJ whole genome shotgun (WGS) entry which is preliminary data.</text>
</comment>
<keyword evidence="2 4" id="KW-0808">Transferase</keyword>
<comment type="similarity">
    <text evidence="4">Belongs to the MoaE family. MOCS2B subfamily.</text>
</comment>
<dbReference type="Gene3D" id="3.10.20.30">
    <property type="match status" value="1"/>
</dbReference>
<dbReference type="InterPro" id="IPR003448">
    <property type="entry name" value="Mopterin_biosynth_MoaE"/>
</dbReference>
<gene>
    <name evidence="4" type="primary">Mocs2</name>
    <name evidence="6" type="ORF">TSAR_013458</name>
</gene>
<evidence type="ECO:0000256" key="3">
    <source>
        <dbReference type="ARBA" id="ARBA00023150"/>
    </source>
</evidence>
<dbReference type="STRING" id="543379.A0A232F199"/>
<dbReference type="CDD" id="cd00756">
    <property type="entry name" value="MoaE"/>
    <property type="match status" value="1"/>
</dbReference>
<dbReference type="EC" id="2.8.1.12" evidence="4"/>
<dbReference type="OrthoDB" id="5531344at2759"/>
<dbReference type="Pfam" id="PF02391">
    <property type="entry name" value="MoaE"/>
    <property type="match status" value="1"/>
</dbReference>
<dbReference type="Proteomes" id="UP000215335">
    <property type="component" value="Unassembled WGS sequence"/>
</dbReference>
<comment type="subcellular location">
    <subcellularLocation>
        <location evidence="4">Cytoplasm</location>
    </subcellularLocation>
</comment>
<dbReference type="InterPro" id="IPR028888">
    <property type="entry name" value="MOCS2B_euk"/>
</dbReference>
<comment type="function">
    <text evidence="4">Catalytic subunit of the molybdopterin synthase complex, a complex that catalyzes the conversion of precursor Z into molybdopterin. Acts by mediating the incorporation of 2 sulfur atoms from thiocarboxylated MOCS2A into precursor Z to generate a dithiolene group.</text>
</comment>
<keyword evidence="3 4" id="KW-0501">Molybdenum cofactor biosynthesis</keyword>
<dbReference type="CDD" id="cd00754">
    <property type="entry name" value="Ubl_MoaD"/>
    <property type="match status" value="1"/>
</dbReference>
<evidence type="ECO:0000256" key="5">
    <source>
        <dbReference type="SAM" id="MobiDB-lite"/>
    </source>
</evidence>
<keyword evidence="1 4" id="KW-0963">Cytoplasm</keyword>
<keyword evidence="7" id="KW-1185">Reference proteome</keyword>
<accession>A0A232F199</accession>
<dbReference type="InterPro" id="IPR036563">
    <property type="entry name" value="MoaE_sf"/>
</dbReference>
<dbReference type="PANTHER" id="PTHR23404">
    <property type="entry name" value="MOLYBDOPTERIN SYNTHASE RELATED"/>
    <property type="match status" value="1"/>
</dbReference>
<proteinExistence type="inferred from homology"/>
<dbReference type="InterPro" id="IPR016155">
    <property type="entry name" value="Mopterin_synth/thiamin_S_b"/>
</dbReference>
<feature type="binding site" evidence="4">
    <location>
        <position position="207"/>
    </location>
    <ligand>
        <name>substrate</name>
    </ligand>
</feature>
<feature type="binding site" evidence="4">
    <location>
        <begin position="191"/>
        <end position="192"/>
    </location>
    <ligand>
        <name>substrate</name>
    </ligand>
</feature>